<keyword evidence="6" id="KW-0675">Receptor</keyword>
<dbReference type="GO" id="GO:0005886">
    <property type="term" value="C:plasma membrane"/>
    <property type="evidence" value="ECO:0007669"/>
    <property type="project" value="UniProtKB-SubCell"/>
</dbReference>
<sequence>MLPINKNKTNELTYNNYGPLPTSEEVKLTLLVLLSLILLAGIFFNILATIWIVKGKTKRARYIAVCHPMFHYKLKGKRTRLTCVITIIATWLAGLLISIKDIFDNRLSLSLDDIEDYALYNYSNQLELLSEEIMYVPDLDYYKKHDQLIPGVKALKDGCEVLRFFRECTHTATDERLSTTVLFVLIYIIPQAVLGFCYIRICYCLWIRKKVGLLILHHSNKSTAPPHTVKKKTVIILIVMVTAFGALWLPYWCVKMYETYNTTPLEKPRKFDGLDMAVTLLTYFTLISSPLIYLFMDRDFQKKLKNLCKQHSKDKVVPDGKF</sequence>
<feature type="transmembrane region" description="Helical" evidence="7">
    <location>
        <begin position="234"/>
        <end position="257"/>
    </location>
</feature>
<evidence type="ECO:0000313" key="10">
    <source>
        <dbReference type="Proteomes" id="UP000593567"/>
    </source>
</evidence>
<feature type="transmembrane region" description="Helical" evidence="7">
    <location>
        <begin position="181"/>
        <end position="206"/>
    </location>
</feature>
<dbReference type="PROSITE" id="PS50262">
    <property type="entry name" value="G_PROTEIN_RECEP_F1_2"/>
    <property type="match status" value="1"/>
</dbReference>
<dbReference type="Proteomes" id="UP000593567">
    <property type="component" value="Unassembled WGS sequence"/>
</dbReference>
<dbReference type="PANTHER" id="PTHR24241">
    <property type="entry name" value="NEUROPEPTIDE RECEPTOR-RELATED G-PROTEIN COUPLED RECEPTOR"/>
    <property type="match status" value="1"/>
</dbReference>
<dbReference type="InterPro" id="IPR000276">
    <property type="entry name" value="GPCR_Rhodpsn"/>
</dbReference>
<comment type="caution">
    <text evidence="9">The sequence shown here is derived from an EMBL/GenBank/DDBJ whole genome shotgun (WGS) entry which is preliminary data.</text>
</comment>
<evidence type="ECO:0000256" key="1">
    <source>
        <dbReference type="ARBA" id="ARBA00004651"/>
    </source>
</evidence>
<dbReference type="InterPro" id="IPR017452">
    <property type="entry name" value="GPCR_Rhodpsn_7TM"/>
</dbReference>
<keyword evidence="5 7" id="KW-0472">Membrane</keyword>
<evidence type="ECO:0000256" key="5">
    <source>
        <dbReference type="ARBA" id="ARBA00023136"/>
    </source>
</evidence>
<evidence type="ECO:0000256" key="7">
    <source>
        <dbReference type="SAM" id="Phobius"/>
    </source>
</evidence>
<organism evidence="9 10">
    <name type="scientific">Bugula neritina</name>
    <name type="common">Brown bryozoan</name>
    <name type="synonym">Sertularia neritina</name>
    <dbReference type="NCBI Taxonomy" id="10212"/>
    <lineage>
        <taxon>Eukaryota</taxon>
        <taxon>Metazoa</taxon>
        <taxon>Spiralia</taxon>
        <taxon>Lophotrochozoa</taxon>
        <taxon>Bryozoa</taxon>
        <taxon>Gymnolaemata</taxon>
        <taxon>Cheilostomatida</taxon>
        <taxon>Flustrina</taxon>
        <taxon>Buguloidea</taxon>
        <taxon>Bugulidae</taxon>
        <taxon>Bugula</taxon>
    </lineage>
</organism>
<name>A0A7J7IV01_BUGNE</name>
<keyword evidence="4 7" id="KW-1133">Transmembrane helix</keyword>
<protein>
    <recommendedName>
        <fullName evidence="8">G-protein coupled receptors family 1 profile domain-containing protein</fullName>
    </recommendedName>
</protein>
<dbReference type="CDD" id="cd00637">
    <property type="entry name" value="7tm_classA_rhodopsin-like"/>
    <property type="match status" value="1"/>
</dbReference>
<dbReference type="Gene3D" id="1.20.1070.10">
    <property type="entry name" value="Rhodopsin 7-helix transmembrane proteins"/>
    <property type="match status" value="1"/>
</dbReference>
<comment type="subcellular location">
    <subcellularLocation>
        <location evidence="1">Cell membrane</location>
        <topology evidence="1">Multi-pass membrane protein</topology>
    </subcellularLocation>
</comment>
<feature type="domain" description="G-protein coupled receptors family 1 profile" evidence="8">
    <location>
        <begin position="61"/>
        <end position="293"/>
    </location>
</feature>
<feature type="transmembrane region" description="Helical" evidence="7">
    <location>
        <begin position="28"/>
        <end position="53"/>
    </location>
</feature>
<accession>A0A7J7IV01</accession>
<dbReference type="PRINTS" id="PR00237">
    <property type="entry name" value="GPCRRHODOPSN"/>
</dbReference>
<evidence type="ECO:0000256" key="3">
    <source>
        <dbReference type="ARBA" id="ARBA00022692"/>
    </source>
</evidence>
<gene>
    <name evidence="9" type="ORF">EB796_024000</name>
</gene>
<dbReference type="AlphaFoldDB" id="A0A7J7IV01"/>
<evidence type="ECO:0000256" key="2">
    <source>
        <dbReference type="ARBA" id="ARBA00022475"/>
    </source>
</evidence>
<keyword evidence="10" id="KW-1185">Reference proteome</keyword>
<feature type="transmembrane region" description="Helical" evidence="7">
    <location>
        <begin position="81"/>
        <end position="99"/>
    </location>
</feature>
<dbReference type="OrthoDB" id="5952899at2759"/>
<proteinExistence type="predicted"/>
<keyword evidence="2" id="KW-1003">Cell membrane</keyword>
<reference evidence="9" key="1">
    <citation type="submission" date="2020-06" db="EMBL/GenBank/DDBJ databases">
        <title>Draft genome of Bugula neritina, a colonial animal packing powerful symbionts and potential medicines.</title>
        <authorList>
            <person name="Rayko M."/>
        </authorList>
    </citation>
    <scope>NUCLEOTIDE SEQUENCE [LARGE SCALE GENOMIC DNA]</scope>
    <source>
        <strain evidence="9">Kwan_BN1</strain>
    </source>
</reference>
<evidence type="ECO:0000313" key="9">
    <source>
        <dbReference type="EMBL" id="KAF6017670.1"/>
    </source>
</evidence>
<dbReference type="Pfam" id="PF00001">
    <property type="entry name" value="7tm_1"/>
    <property type="match status" value="1"/>
</dbReference>
<dbReference type="GO" id="GO:0004930">
    <property type="term" value="F:G protein-coupled receptor activity"/>
    <property type="evidence" value="ECO:0007669"/>
    <property type="project" value="InterPro"/>
</dbReference>
<dbReference type="EMBL" id="VXIV02003367">
    <property type="protein sequence ID" value="KAF6017670.1"/>
    <property type="molecule type" value="Genomic_DNA"/>
</dbReference>
<feature type="transmembrane region" description="Helical" evidence="7">
    <location>
        <begin position="277"/>
        <end position="296"/>
    </location>
</feature>
<keyword evidence="3 7" id="KW-0812">Transmembrane</keyword>
<dbReference type="SUPFAM" id="SSF81321">
    <property type="entry name" value="Family A G protein-coupled receptor-like"/>
    <property type="match status" value="1"/>
</dbReference>
<evidence type="ECO:0000259" key="8">
    <source>
        <dbReference type="PROSITE" id="PS50262"/>
    </source>
</evidence>
<evidence type="ECO:0000256" key="4">
    <source>
        <dbReference type="ARBA" id="ARBA00022989"/>
    </source>
</evidence>
<evidence type="ECO:0000256" key="6">
    <source>
        <dbReference type="ARBA" id="ARBA00023170"/>
    </source>
</evidence>